<sequence length="116" mass="12270">MTPNLSILFAARAAGLLPLSFVGSREFSDADKLREVAAHARRLGFAGGLAIHPTQVAIFNEAFSPSAQELEWARRAVAAENDGATSGLSALSLNGKMIDPPVVRRAREILALANSD</sequence>
<evidence type="ECO:0000313" key="4">
    <source>
        <dbReference type="EMBL" id="MDX8483444.1"/>
    </source>
</evidence>
<dbReference type="InterPro" id="IPR040442">
    <property type="entry name" value="Pyrv_kinase-like_dom_sf"/>
</dbReference>
<dbReference type="RefSeq" id="WP_320291526.1">
    <property type="nucleotide sequence ID" value="NZ_JAVIIW010000094.1"/>
</dbReference>
<dbReference type="PANTHER" id="PTHR32308:SF10">
    <property type="entry name" value="CITRATE LYASE SUBUNIT BETA"/>
    <property type="match status" value="1"/>
</dbReference>
<dbReference type="InterPro" id="IPR015813">
    <property type="entry name" value="Pyrv/PenolPyrv_kinase-like_dom"/>
</dbReference>
<dbReference type="PANTHER" id="PTHR32308">
    <property type="entry name" value="LYASE BETA SUBUNIT, PUTATIVE (AFU_ORTHOLOGUE AFUA_4G13030)-RELATED"/>
    <property type="match status" value="1"/>
</dbReference>
<comment type="caution">
    <text evidence="4">The sequence shown here is derived from an EMBL/GenBank/DDBJ whole genome shotgun (WGS) entry which is preliminary data.</text>
</comment>
<proteinExistence type="predicted"/>
<reference evidence="4 5" key="1">
    <citation type="submission" date="2023-08" db="EMBL/GenBank/DDBJ databases">
        <title>Implementing the SeqCode for naming new Mesorhizobium species isolated from Vachellia karroo root nodules.</title>
        <authorList>
            <person name="Van Lill M."/>
        </authorList>
    </citation>
    <scope>NUCLEOTIDE SEQUENCE [LARGE SCALE GENOMIC DNA]</scope>
    <source>
        <strain evidence="4 5">VK24D</strain>
    </source>
</reference>
<comment type="cofactor">
    <cofactor evidence="1">
        <name>Mg(2+)</name>
        <dbReference type="ChEBI" id="CHEBI:18420"/>
    </cofactor>
</comment>
<name>A0ABU4YBV9_9HYPH</name>
<dbReference type="Proteomes" id="UP001287059">
    <property type="component" value="Unassembled WGS sequence"/>
</dbReference>
<keyword evidence="3" id="KW-0460">Magnesium</keyword>
<gene>
    <name evidence="4" type="ORF">RFN28_34170</name>
</gene>
<keyword evidence="5" id="KW-1185">Reference proteome</keyword>
<protein>
    <recommendedName>
        <fullName evidence="6">CoA ester lyase</fullName>
    </recommendedName>
</protein>
<accession>A0ABU4YBV9</accession>
<dbReference type="SUPFAM" id="SSF51621">
    <property type="entry name" value="Phosphoenolpyruvate/pyruvate domain"/>
    <property type="match status" value="1"/>
</dbReference>
<evidence type="ECO:0000256" key="1">
    <source>
        <dbReference type="ARBA" id="ARBA00001946"/>
    </source>
</evidence>
<organism evidence="4 5">
    <name type="scientific">Mesorhizobium album</name>
    <dbReference type="NCBI Taxonomy" id="3072314"/>
    <lineage>
        <taxon>Bacteria</taxon>
        <taxon>Pseudomonadati</taxon>
        <taxon>Pseudomonadota</taxon>
        <taxon>Alphaproteobacteria</taxon>
        <taxon>Hyphomicrobiales</taxon>
        <taxon>Phyllobacteriaceae</taxon>
        <taxon>Mesorhizobium</taxon>
    </lineage>
</organism>
<keyword evidence="2" id="KW-0479">Metal-binding</keyword>
<evidence type="ECO:0000256" key="3">
    <source>
        <dbReference type="ARBA" id="ARBA00022842"/>
    </source>
</evidence>
<evidence type="ECO:0000256" key="2">
    <source>
        <dbReference type="ARBA" id="ARBA00022723"/>
    </source>
</evidence>
<evidence type="ECO:0000313" key="5">
    <source>
        <dbReference type="Proteomes" id="UP001287059"/>
    </source>
</evidence>
<dbReference type="Gene3D" id="3.20.20.60">
    <property type="entry name" value="Phosphoenolpyruvate-binding domains"/>
    <property type="match status" value="1"/>
</dbReference>
<dbReference type="EMBL" id="JAVIIW010000094">
    <property type="protein sequence ID" value="MDX8483444.1"/>
    <property type="molecule type" value="Genomic_DNA"/>
</dbReference>
<evidence type="ECO:0008006" key="6">
    <source>
        <dbReference type="Google" id="ProtNLM"/>
    </source>
</evidence>